<evidence type="ECO:0000313" key="6">
    <source>
        <dbReference type="Proteomes" id="UP001159427"/>
    </source>
</evidence>
<feature type="domain" description="SH3" evidence="4">
    <location>
        <begin position="1"/>
        <end position="52"/>
    </location>
</feature>
<reference evidence="5 6" key="1">
    <citation type="submission" date="2022-05" db="EMBL/GenBank/DDBJ databases">
        <authorList>
            <consortium name="Genoscope - CEA"/>
            <person name="William W."/>
        </authorList>
    </citation>
    <scope>NUCLEOTIDE SEQUENCE [LARGE SCALE GENOMIC DNA]</scope>
</reference>
<dbReference type="SMART" id="SM00326">
    <property type="entry name" value="SH3"/>
    <property type="match status" value="2"/>
</dbReference>
<feature type="region of interest" description="Disordered" evidence="3">
    <location>
        <begin position="190"/>
        <end position="239"/>
    </location>
</feature>
<accession>A0ABN8LEG3</accession>
<evidence type="ECO:0000259" key="4">
    <source>
        <dbReference type="PROSITE" id="PS50002"/>
    </source>
</evidence>
<name>A0ABN8LEG3_9CNID</name>
<dbReference type="EMBL" id="CALNXI010000024">
    <property type="protein sequence ID" value="CAH3015475.1"/>
    <property type="molecule type" value="Genomic_DNA"/>
</dbReference>
<dbReference type="InterPro" id="IPR051228">
    <property type="entry name" value="NADPH_Oxidase/PX-Domain"/>
</dbReference>
<dbReference type="Gene3D" id="2.30.30.40">
    <property type="entry name" value="SH3 Domains"/>
    <property type="match status" value="2"/>
</dbReference>
<dbReference type="PANTHER" id="PTHR15706">
    <property type="entry name" value="SH3 MULTIPLE DOMAIN"/>
    <property type="match status" value="1"/>
</dbReference>
<feature type="region of interest" description="Disordered" evidence="3">
    <location>
        <begin position="76"/>
        <end position="131"/>
    </location>
</feature>
<evidence type="ECO:0000256" key="3">
    <source>
        <dbReference type="SAM" id="MobiDB-lite"/>
    </source>
</evidence>
<feature type="domain" description="SH3" evidence="4">
    <location>
        <begin position="239"/>
        <end position="298"/>
    </location>
</feature>
<sequence>MQSYEARAEDELSFDIGVTLKIVEKNLDGWWLARYQGKEGWVPAVFLSRVVDSDDSSPSLSGKMCGLGDIVSSEGVFENGDSERGRRSLPIRRSMVQRSIKKKPNKNTTPHQFSETRTAEEQNQGDTMSFSSGYHSYSSSSLFSLVSDVFVPEEGSVEVIPDSFDSCVVSTASKQVSSPSNVVTTLARAGKTSGSSMNGSALTLGRRSKSLGRSPQPRTDEIKATPVESISEKEQENDSQNTRYQAMYTYISQEKNEITINEGDIVEVIKRSSNGWWLLVSNNQLGWGPWVEIRQHLTGLFFSRCCYYQGTSSGIATGAETWTLLYREEECEFN</sequence>
<keyword evidence="1 2" id="KW-0728">SH3 domain</keyword>
<dbReference type="PANTHER" id="PTHR15706:SF10">
    <property type="entry name" value="NADPH OXIDASE ORGANIZER 1"/>
    <property type="match status" value="1"/>
</dbReference>
<proteinExistence type="predicted"/>
<dbReference type="InterPro" id="IPR001452">
    <property type="entry name" value="SH3_domain"/>
</dbReference>
<dbReference type="PROSITE" id="PS50002">
    <property type="entry name" value="SH3"/>
    <property type="match status" value="2"/>
</dbReference>
<evidence type="ECO:0000256" key="2">
    <source>
        <dbReference type="PROSITE-ProRule" id="PRU00192"/>
    </source>
</evidence>
<feature type="compositionally biased region" description="Polar residues" evidence="3">
    <location>
        <begin position="106"/>
        <end position="128"/>
    </location>
</feature>
<feature type="compositionally biased region" description="Polar residues" evidence="3">
    <location>
        <begin position="192"/>
        <end position="201"/>
    </location>
</feature>
<dbReference type="CDD" id="cd11856">
    <property type="entry name" value="SH3_p47phox_like"/>
    <property type="match status" value="1"/>
</dbReference>
<keyword evidence="6" id="KW-1185">Reference proteome</keyword>
<dbReference type="Pfam" id="PF00018">
    <property type="entry name" value="SH3_1"/>
    <property type="match status" value="2"/>
</dbReference>
<comment type="caution">
    <text evidence="5">The sequence shown here is derived from an EMBL/GenBank/DDBJ whole genome shotgun (WGS) entry which is preliminary data.</text>
</comment>
<dbReference type="SUPFAM" id="SSF50044">
    <property type="entry name" value="SH3-domain"/>
    <property type="match status" value="2"/>
</dbReference>
<evidence type="ECO:0000256" key="1">
    <source>
        <dbReference type="ARBA" id="ARBA00022443"/>
    </source>
</evidence>
<gene>
    <name evidence="5" type="ORF">PEVE_00017475</name>
</gene>
<dbReference type="InterPro" id="IPR036028">
    <property type="entry name" value="SH3-like_dom_sf"/>
</dbReference>
<organism evidence="5 6">
    <name type="scientific">Porites evermanni</name>
    <dbReference type="NCBI Taxonomy" id="104178"/>
    <lineage>
        <taxon>Eukaryota</taxon>
        <taxon>Metazoa</taxon>
        <taxon>Cnidaria</taxon>
        <taxon>Anthozoa</taxon>
        <taxon>Hexacorallia</taxon>
        <taxon>Scleractinia</taxon>
        <taxon>Fungiina</taxon>
        <taxon>Poritidae</taxon>
        <taxon>Porites</taxon>
    </lineage>
</organism>
<protein>
    <recommendedName>
        <fullName evidence="4">SH3 domain-containing protein</fullName>
    </recommendedName>
</protein>
<dbReference type="Proteomes" id="UP001159427">
    <property type="component" value="Unassembled WGS sequence"/>
</dbReference>
<evidence type="ECO:0000313" key="5">
    <source>
        <dbReference type="EMBL" id="CAH3015475.1"/>
    </source>
</evidence>